<dbReference type="Proteomes" id="UP000216312">
    <property type="component" value="Unassembled WGS sequence"/>
</dbReference>
<accession>A0A257LTD2</accession>
<dbReference type="PANTHER" id="PTHR11496">
    <property type="entry name" value="ALCOHOL DEHYDROGENASE"/>
    <property type="match status" value="1"/>
</dbReference>
<dbReference type="InterPro" id="IPR001670">
    <property type="entry name" value="ADH_Fe/GldA"/>
</dbReference>
<dbReference type="InterPro" id="IPR056798">
    <property type="entry name" value="ADH_Fe_C"/>
</dbReference>
<dbReference type="PANTHER" id="PTHR11496:SF104">
    <property type="entry name" value="3-DEOXY-ALPHA-D-MANNO-OCTULOSONATE 8-OXIDASE"/>
    <property type="match status" value="1"/>
</dbReference>
<protein>
    <submittedName>
        <fullName evidence="4">Alcohol dehydrogenase</fullName>
    </submittedName>
</protein>
<feature type="domain" description="Alcohol dehydrogenase iron-type/glycerol dehydrogenase GldA" evidence="2">
    <location>
        <begin position="1"/>
        <end position="43"/>
    </location>
</feature>
<comment type="caution">
    <text evidence="4">The sequence shown here is derived from an EMBL/GenBank/DDBJ whole genome shotgun (WGS) entry which is preliminary data.</text>
</comment>
<feature type="domain" description="Fe-containing alcohol dehydrogenase-like C-terminal" evidence="3">
    <location>
        <begin position="54"/>
        <end position="146"/>
    </location>
</feature>
<sequence length="149" mass="16140">AIPTTAGTGSEVTQYAVLTDTKLNRKRAYASTKIFPTLAVLDPQFTVTMPAHVTIDTGMDALTHAIEGYLSTRATPISDVLAIEAIKLIKTYLPKVATNGGDLTARSHMLYASMLAGMVISQTRTIMLHAIGYPLTTLYGIPYRMCWTS</sequence>
<dbReference type="Pfam" id="PF00465">
    <property type="entry name" value="Fe-ADH"/>
    <property type="match status" value="1"/>
</dbReference>
<dbReference type="GO" id="GO:0046872">
    <property type="term" value="F:metal ion binding"/>
    <property type="evidence" value="ECO:0007669"/>
    <property type="project" value="InterPro"/>
</dbReference>
<dbReference type="InterPro" id="IPR018211">
    <property type="entry name" value="ADH_Fe_CS"/>
</dbReference>
<dbReference type="Gene3D" id="1.20.1090.10">
    <property type="entry name" value="Dehydroquinate synthase-like - alpha domain"/>
    <property type="match status" value="1"/>
</dbReference>
<dbReference type="CDD" id="cd08551">
    <property type="entry name" value="Fe-ADH"/>
    <property type="match status" value="1"/>
</dbReference>
<dbReference type="EMBL" id="NMUJ01000038">
    <property type="protein sequence ID" value="OYV02917.1"/>
    <property type="molecule type" value="Genomic_DNA"/>
</dbReference>
<dbReference type="PROSITE" id="PS00913">
    <property type="entry name" value="ADH_IRON_1"/>
    <property type="match status" value="1"/>
</dbReference>
<dbReference type="Gene3D" id="3.40.50.1970">
    <property type="match status" value="1"/>
</dbReference>
<feature type="non-terminal residue" evidence="4">
    <location>
        <position position="1"/>
    </location>
</feature>
<reference evidence="5" key="1">
    <citation type="submission" date="2017-07" db="EMBL/GenBank/DDBJ databases">
        <title>Novel pathways for hydrocarbon cycling and metabolic interdependencies in hydrothermal sediment communities.</title>
        <authorList>
            <person name="Dombrowski N."/>
            <person name="Seitz K."/>
            <person name="Teske A."/>
            <person name="Baker B."/>
        </authorList>
    </citation>
    <scope>NUCLEOTIDE SEQUENCE [LARGE SCALE GENOMIC DNA]</scope>
</reference>
<dbReference type="InterPro" id="IPR039697">
    <property type="entry name" value="Alcohol_dehydrogenase_Fe"/>
</dbReference>
<dbReference type="SUPFAM" id="SSF56796">
    <property type="entry name" value="Dehydroquinate synthase-like"/>
    <property type="match status" value="1"/>
</dbReference>
<dbReference type="AlphaFoldDB" id="A0A257LTD2"/>
<gene>
    <name evidence="4" type="ORF">CGW93_03320</name>
</gene>
<name>A0A257LTD2_UNCW3</name>
<dbReference type="GO" id="GO:0004022">
    <property type="term" value="F:alcohol dehydrogenase (NAD+) activity"/>
    <property type="evidence" value="ECO:0007669"/>
    <property type="project" value="TreeGrafter"/>
</dbReference>
<evidence type="ECO:0000256" key="1">
    <source>
        <dbReference type="ARBA" id="ARBA00023002"/>
    </source>
</evidence>
<evidence type="ECO:0000313" key="5">
    <source>
        <dbReference type="Proteomes" id="UP000216312"/>
    </source>
</evidence>
<evidence type="ECO:0000259" key="2">
    <source>
        <dbReference type="Pfam" id="PF00465"/>
    </source>
</evidence>
<dbReference type="Pfam" id="PF25137">
    <property type="entry name" value="ADH_Fe_C"/>
    <property type="match status" value="1"/>
</dbReference>
<evidence type="ECO:0000259" key="3">
    <source>
        <dbReference type="Pfam" id="PF25137"/>
    </source>
</evidence>
<keyword evidence="1" id="KW-0560">Oxidoreductase</keyword>
<proteinExistence type="predicted"/>
<evidence type="ECO:0000313" key="4">
    <source>
        <dbReference type="EMBL" id="OYV02917.1"/>
    </source>
</evidence>
<organism evidence="4 5">
    <name type="scientific">candidate division WOR-3 bacterium 4484_18</name>
    <dbReference type="NCBI Taxonomy" id="2020626"/>
    <lineage>
        <taxon>Bacteria</taxon>
        <taxon>Bacteria division WOR-3</taxon>
    </lineage>
</organism>